<sequence>MLVREVMTRKVYTVSVTETFPNIVKLLVKRKISGVPVVNKKGGVVGIISDKDLFFKLFPSQKKFYKDIKFYMNFENIENDALAIKKLKARDFMSKEVISVSPDDHILKACSLSGLHNIHRLPVIEKGKLVGIITTNSIYKNFLASFIGK</sequence>
<dbReference type="EMBL" id="MGGE01000040">
    <property type="protein sequence ID" value="OGM20535.1"/>
    <property type="molecule type" value="Genomic_DNA"/>
</dbReference>
<comment type="caution">
    <text evidence="4">The sequence shown here is derived from an EMBL/GenBank/DDBJ whole genome shotgun (WGS) entry which is preliminary data.</text>
</comment>
<gene>
    <name evidence="4" type="ORF">A2714_04065</name>
</gene>
<dbReference type="CDD" id="cd04586">
    <property type="entry name" value="CBS_pair_BON_assoc"/>
    <property type="match status" value="1"/>
</dbReference>
<evidence type="ECO:0000256" key="1">
    <source>
        <dbReference type="ARBA" id="ARBA00023122"/>
    </source>
</evidence>
<dbReference type="PANTHER" id="PTHR43080">
    <property type="entry name" value="CBS DOMAIN-CONTAINING PROTEIN CBSX3, MITOCHONDRIAL"/>
    <property type="match status" value="1"/>
</dbReference>
<name>A0A1F7Y1W6_9BACT</name>
<evidence type="ECO:0000313" key="4">
    <source>
        <dbReference type="EMBL" id="OGM20535.1"/>
    </source>
</evidence>
<dbReference type="Gene3D" id="3.10.580.10">
    <property type="entry name" value="CBS-domain"/>
    <property type="match status" value="1"/>
</dbReference>
<dbReference type="InterPro" id="IPR051257">
    <property type="entry name" value="Diverse_CBS-Domain"/>
</dbReference>
<organism evidence="4 5">
    <name type="scientific">Candidatus Woesebacteria bacterium RIFCSPHIGHO2_01_FULL_38_9</name>
    <dbReference type="NCBI Taxonomy" id="1802492"/>
    <lineage>
        <taxon>Bacteria</taxon>
        <taxon>Candidatus Woeseibacteriota</taxon>
    </lineage>
</organism>
<dbReference type="SUPFAM" id="SSF54631">
    <property type="entry name" value="CBS-domain pair"/>
    <property type="match status" value="1"/>
</dbReference>
<dbReference type="AlphaFoldDB" id="A0A1F7Y1W6"/>
<dbReference type="InterPro" id="IPR046342">
    <property type="entry name" value="CBS_dom_sf"/>
</dbReference>
<dbReference type="InterPro" id="IPR000644">
    <property type="entry name" value="CBS_dom"/>
</dbReference>
<keyword evidence="1 2" id="KW-0129">CBS domain</keyword>
<dbReference type="SMART" id="SM00116">
    <property type="entry name" value="CBS"/>
    <property type="match status" value="2"/>
</dbReference>
<evidence type="ECO:0000256" key="2">
    <source>
        <dbReference type="PROSITE-ProRule" id="PRU00703"/>
    </source>
</evidence>
<protein>
    <recommendedName>
        <fullName evidence="3">CBS domain-containing protein</fullName>
    </recommendedName>
</protein>
<evidence type="ECO:0000313" key="5">
    <source>
        <dbReference type="Proteomes" id="UP000178419"/>
    </source>
</evidence>
<dbReference type="Pfam" id="PF00571">
    <property type="entry name" value="CBS"/>
    <property type="match status" value="2"/>
</dbReference>
<accession>A0A1F7Y1W6</accession>
<dbReference type="PANTHER" id="PTHR43080:SF2">
    <property type="entry name" value="CBS DOMAIN-CONTAINING PROTEIN"/>
    <property type="match status" value="1"/>
</dbReference>
<feature type="domain" description="CBS" evidence="3">
    <location>
        <begin position="93"/>
        <end position="149"/>
    </location>
</feature>
<proteinExistence type="predicted"/>
<reference evidence="4 5" key="1">
    <citation type="journal article" date="2016" name="Nat. Commun.">
        <title>Thousands of microbial genomes shed light on interconnected biogeochemical processes in an aquifer system.</title>
        <authorList>
            <person name="Anantharaman K."/>
            <person name="Brown C.T."/>
            <person name="Hug L.A."/>
            <person name="Sharon I."/>
            <person name="Castelle C.J."/>
            <person name="Probst A.J."/>
            <person name="Thomas B.C."/>
            <person name="Singh A."/>
            <person name="Wilkins M.J."/>
            <person name="Karaoz U."/>
            <person name="Brodie E.L."/>
            <person name="Williams K.H."/>
            <person name="Hubbard S.S."/>
            <person name="Banfield J.F."/>
        </authorList>
    </citation>
    <scope>NUCLEOTIDE SEQUENCE [LARGE SCALE GENOMIC DNA]</scope>
</reference>
<feature type="domain" description="CBS" evidence="3">
    <location>
        <begin position="7"/>
        <end position="64"/>
    </location>
</feature>
<dbReference type="PROSITE" id="PS51371">
    <property type="entry name" value="CBS"/>
    <property type="match status" value="2"/>
</dbReference>
<dbReference type="Proteomes" id="UP000178419">
    <property type="component" value="Unassembled WGS sequence"/>
</dbReference>
<evidence type="ECO:0000259" key="3">
    <source>
        <dbReference type="PROSITE" id="PS51371"/>
    </source>
</evidence>